<evidence type="ECO:0000256" key="2">
    <source>
        <dbReference type="ARBA" id="ARBA00023015"/>
    </source>
</evidence>
<proteinExistence type="predicted"/>
<name>A0A368S5D2_SETIT</name>
<protein>
    <recommendedName>
        <fullName evidence="7">NAC domain-containing protein</fullName>
    </recommendedName>
</protein>
<evidence type="ECO:0000256" key="6">
    <source>
        <dbReference type="SAM" id="MobiDB-lite"/>
    </source>
</evidence>
<organism evidence="8">
    <name type="scientific">Setaria italica</name>
    <name type="common">Foxtail millet</name>
    <name type="synonym">Panicum italicum</name>
    <dbReference type="NCBI Taxonomy" id="4555"/>
    <lineage>
        <taxon>Eukaryota</taxon>
        <taxon>Viridiplantae</taxon>
        <taxon>Streptophyta</taxon>
        <taxon>Embryophyta</taxon>
        <taxon>Tracheophyta</taxon>
        <taxon>Spermatophyta</taxon>
        <taxon>Magnoliopsida</taxon>
        <taxon>Liliopsida</taxon>
        <taxon>Poales</taxon>
        <taxon>Poaceae</taxon>
        <taxon>PACMAD clade</taxon>
        <taxon>Panicoideae</taxon>
        <taxon>Panicodae</taxon>
        <taxon>Paniceae</taxon>
        <taxon>Cenchrinae</taxon>
        <taxon>Setaria</taxon>
    </lineage>
</organism>
<keyword evidence="5" id="KW-0539">Nucleus</keyword>
<evidence type="ECO:0000313" key="8">
    <source>
        <dbReference type="EMBL" id="RCV37647.1"/>
    </source>
</evidence>
<feature type="domain" description="NAC" evidence="7">
    <location>
        <begin position="9"/>
        <end position="159"/>
    </location>
</feature>
<sequence>MAAPGPVIFSRGFRFNPTPLEAATYYLPRLVAGAPLHEVVRPVVNHADVYGCEPADLARQFCPLPRTGHRFLFTHCKLQQPQRAGKVSRATRAAGSGSWHSQSVKDVVDHAGVKVGEIRKLRYKKGGAYTDWLMDEYSCCLEDAVAGDRQCVLCNIYVSPRADQGSAARQESAAFFAPPAPAPIVIAQAAAPKRPAAQSAEPPCPKRMRGAVAPTPPVVQPAGYWTASFAPPLSYVPHIAASAQPPPPPVPTRLAAPPLSRSLEPAPPQPKQRMPPPPTLPVVRACHMPVEAPARHCQPPQPSVQRKQSTRDPFEAAELGDEAEEERVAAPDPKESPAALVDQDDDWAELEKCMDDAVPTAEGSTVSEDEMDQTRQSTGDPFEAAELRDEAEKESVAAPGPAQDFDMDEFCRSLEGNGDLVRLFENEDNVLTAQAEEEAAANSEGSTMAEDAPDPSSMEESPAAAQDFDIDEFCKSVQDDIRACELDHFACSFENESISWEYGMASRRWWLTAEELAHGPVGFPVDGEAEGGGGERGGQATASHCVPALLGRTSPAGLGRRNGSRRQRRNRHLNRIATSIFLPLVWATVFAADRSGGGPAQGGGGRKVVPARRPAVYHGER</sequence>
<feature type="compositionally biased region" description="Basic and acidic residues" evidence="6">
    <location>
        <begin position="326"/>
        <end position="335"/>
    </location>
</feature>
<evidence type="ECO:0000256" key="3">
    <source>
        <dbReference type="ARBA" id="ARBA00023125"/>
    </source>
</evidence>
<evidence type="ECO:0000256" key="5">
    <source>
        <dbReference type="ARBA" id="ARBA00023242"/>
    </source>
</evidence>
<keyword evidence="4" id="KW-0804">Transcription</keyword>
<evidence type="ECO:0000256" key="4">
    <source>
        <dbReference type="ARBA" id="ARBA00023163"/>
    </source>
</evidence>
<accession>A0A368S5D2</accession>
<feature type="region of interest" description="Disordered" evidence="6">
    <location>
        <begin position="243"/>
        <end position="279"/>
    </location>
</feature>
<reference evidence="8" key="2">
    <citation type="submission" date="2015-07" db="EMBL/GenBank/DDBJ databases">
        <authorList>
            <person name="Noorani M."/>
        </authorList>
    </citation>
    <scope>NUCLEOTIDE SEQUENCE</scope>
    <source>
        <strain evidence="8">Yugu1</strain>
    </source>
</reference>
<dbReference type="EMBL" id="CM003535">
    <property type="protein sequence ID" value="RCV37647.1"/>
    <property type="molecule type" value="Genomic_DNA"/>
</dbReference>
<dbReference type="GO" id="GO:0003677">
    <property type="term" value="F:DNA binding"/>
    <property type="evidence" value="ECO:0007669"/>
    <property type="project" value="UniProtKB-KW"/>
</dbReference>
<evidence type="ECO:0000256" key="1">
    <source>
        <dbReference type="ARBA" id="ARBA00004123"/>
    </source>
</evidence>
<dbReference type="PANTHER" id="PTHR31989">
    <property type="entry name" value="NAC DOMAIN-CONTAINING PROTEIN 82-RELATED"/>
    <property type="match status" value="1"/>
</dbReference>
<feature type="compositionally biased region" description="Pro residues" evidence="6">
    <location>
        <begin position="265"/>
        <end position="279"/>
    </location>
</feature>
<dbReference type="InterPro" id="IPR036093">
    <property type="entry name" value="NAC_dom_sf"/>
</dbReference>
<dbReference type="SUPFAM" id="SSF101941">
    <property type="entry name" value="NAC domain"/>
    <property type="match status" value="1"/>
</dbReference>
<feature type="region of interest" description="Disordered" evidence="6">
    <location>
        <begin position="292"/>
        <end position="339"/>
    </location>
</feature>
<reference evidence="8" key="1">
    <citation type="journal article" date="2012" name="Nat. Biotechnol.">
        <title>Reference genome sequence of the model plant Setaria.</title>
        <authorList>
            <person name="Bennetzen J.L."/>
            <person name="Schmutz J."/>
            <person name="Wang H."/>
            <person name="Percifield R."/>
            <person name="Hawkins J."/>
            <person name="Pontaroli A.C."/>
            <person name="Estep M."/>
            <person name="Feng L."/>
            <person name="Vaughn J.N."/>
            <person name="Grimwood J."/>
            <person name="Jenkins J."/>
            <person name="Barry K."/>
            <person name="Lindquist E."/>
            <person name="Hellsten U."/>
            <person name="Deshpande S."/>
            <person name="Wang X."/>
            <person name="Wu X."/>
            <person name="Mitros T."/>
            <person name="Triplett J."/>
            <person name="Yang X."/>
            <person name="Ye C.Y."/>
            <person name="Mauro-Herrera M."/>
            <person name="Wang L."/>
            <person name="Li P."/>
            <person name="Sharma M."/>
            <person name="Sharma R."/>
            <person name="Ronald P.C."/>
            <person name="Panaud O."/>
            <person name="Kellogg E.A."/>
            <person name="Brutnell T.P."/>
            <person name="Doust A.N."/>
            <person name="Tuskan G.A."/>
            <person name="Rokhsar D."/>
            <person name="Devos K.M."/>
        </authorList>
    </citation>
    <scope>NUCLEOTIDE SEQUENCE [LARGE SCALE GENOMIC DNA]</scope>
    <source>
        <strain evidence="8">Yugu1</strain>
    </source>
</reference>
<dbReference type="OrthoDB" id="696608at2759"/>
<dbReference type="InterPro" id="IPR003441">
    <property type="entry name" value="NAC-dom"/>
</dbReference>
<feature type="region of interest" description="Disordered" evidence="6">
    <location>
        <begin position="436"/>
        <end position="464"/>
    </location>
</feature>
<feature type="region of interest" description="Disordered" evidence="6">
    <location>
        <begin position="359"/>
        <end position="381"/>
    </location>
</feature>
<keyword evidence="2" id="KW-0805">Transcription regulation</keyword>
<feature type="compositionally biased region" description="Gly residues" evidence="6">
    <location>
        <begin position="595"/>
        <end position="606"/>
    </location>
</feature>
<gene>
    <name evidence="8" type="ORF">SETIT_8G080400v2</name>
</gene>
<evidence type="ECO:0000259" key="7">
    <source>
        <dbReference type="PROSITE" id="PS51005"/>
    </source>
</evidence>
<comment type="subcellular location">
    <subcellularLocation>
        <location evidence="1">Nucleus</location>
    </subcellularLocation>
</comment>
<feature type="region of interest" description="Disordered" evidence="6">
    <location>
        <begin position="550"/>
        <end position="569"/>
    </location>
</feature>
<dbReference type="GO" id="GO:0005634">
    <property type="term" value="C:nucleus"/>
    <property type="evidence" value="ECO:0007669"/>
    <property type="project" value="UniProtKB-SubCell"/>
</dbReference>
<dbReference type="GO" id="GO:0006355">
    <property type="term" value="P:regulation of DNA-templated transcription"/>
    <property type="evidence" value="ECO:0007669"/>
    <property type="project" value="InterPro"/>
</dbReference>
<dbReference type="AlphaFoldDB" id="A0A368S5D2"/>
<dbReference type="Pfam" id="PF02365">
    <property type="entry name" value="NAM"/>
    <property type="match status" value="1"/>
</dbReference>
<dbReference type="PROSITE" id="PS51005">
    <property type="entry name" value="NAC"/>
    <property type="match status" value="1"/>
</dbReference>
<feature type="region of interest" description="Disordered" evidence="6">
    <location>
        <begin position="595"/>
        <end position="621"/>
    </location>
</feature>
<keyword evidence="3" id="KW-0238">DNA-binding</keyword>
<dbReference type="Gene3D" id="2.170.150.80">
    <property type="entry name" value="NAC domain"/>
    <property type="match status" value="1"/>
</dbReference>